<evidence type="ECO:0000313" key="1">
    <source>
        <dbReference type="Proteomes" id="UP000035642"/>
    </source>
</evidence>
<dbReference type="WBParaSite" id="ACAC_0000002401-mRNA-1">
    <property type="protein sequence ID" value="ACAC_0000002401-mRNA-1"/>
    <property type="gene ID" value="ACAC_0000002401"/>
</dbReference>
<reference evidence="1" key="1">
    <citation type="submission" date="2012-09" db="EMBL/GenBank/DDBJ databases">
        <authorList>
            <person name="Martin A.A."/>
        </authorList>
    </citation>
    <scope>NUCLEOTIDE SEQUENCE</scope>
</reference>
<dbReference type="AlphaFoldDB" id="A0A0K0CSQ6"/>
<protein>
    <submittedName>
        <fullName evidence="2">Pyridoxamine 5'-phosphate oxidase family protein</fullName>
    </submittedName>
</protein>
<organism evidence="1 2">
    <name type="scientific">Angiostrongylus cantonensis</name>
    <name type="common">Rat lungworm</name>
    <dbReference type="NCBI Taxonomy" id="6313"/>
    <lineage>
        <taxon>Eukaryota</taxon>
        <taxon>Metazoa</taxon>
        <taxon>Ecdysozoa</taxon>
        <taxon>Nematoda</taxon>
        <taxon>Chromadorea</taxon>
        <taxon>Rhabditida</taxon>
        <taxon>Rhabditina</taxon>
        <taxon>Rhabditomorpha</taxon>
        <taxon>Strongyloidea</taxon>
        <taxon>Metastrongylidae</taxon>
        <taxon>Angiostrongylus</taxon>
    </lineage>
</organism>
<reference evidence="2" key="2">
    <citation type="submission" date="2017-02" db="UniProtKB">
        <authorList>
            <consortium name="WormBaseParasite"/>
        </authorList>
    </citation>
    <scope>IDENTIFICATION</scope>
</reference>
<sequence>MCGQHRSTHWRSAGTTACISGEVEVAPFASGENVRNTARISDYVRAATFPSVTMRGRHLLHQRRCAESTFRISGELHEATFASLTMCEQHHSHQWRSAGSTVRISGDVWAASFDSVAIYE</sequence>
<keyword evidence="1" id="KW-1185">Reference proteome</keyword>
<proteinExistence type="predicted"/>
<dbReference type="Proteomes" id="UP000035642">
    <property type="component" value="Unassembled WGS sequence"/>
</dbReference>
<name>A0A0K0CSQ6_ANGCA</name>
<accession>A0A0K0CSQ6</accession>
<evidence type="ECO:0000313" key="2">
    <source>
        <dbReference type="WBParaSite" id="ACAC_0000002401-mRNA-1"/>
    </source>
</evidence>